<keyword evidence="4" id="KW-0067">ATP-binding</keyword>
<dbReference type="SMART" id="SM00382">
    <property type="entry name" value="AAA"/>
    <property type="match status" value="1"/>
</dbReference>
<dbReference type="InterPro" id="IPR022515">
    <property type="entry name" value="NHPM_micro_ABC2"/>
</dbReference>
<dbReference type="PROSITE" id="PS50929">
    <property type="entry name" value="ABC_TM1F"/>
    <property type="match status" value="1"/>
</dbReference>
<evidence type="ECO:0000313" key="11">
    <source>
        <dbReference type="EMBL" id="NJQ02691.1"/>
    </source>
</evidence>
<dbReference type="EMBL" id="JAATEN010000016">
    <property type="protein sequence ID" value="NJQ02691.1"/>
    <property type="molecule type" value="Genomic_DNA"/>
</dbReference>
<dbReference type="PANTHER" id="PTHR24221:SF654">
    <property type="entry name" value="ATP-BINDING CASSETTE SUB-FAMILY B MEMBER 6"/>
    <property type="match status" value="1"/>
</dbReference>
<feature type="transmembrane region" description="Helical" evidence="8">
    <location>
        <begin position="783"/>
        <end position="803"/>
    </location>
</feature>
<feature type="transmembrane region" description="Helical" evidence="8">
    <location>
        <begin position="671"/>
        <end position="694"/>
    </location>
</feature>
<feature type="transmembrane region" description="Helical" evidence="8">
    <location>
        <begin position="823"/>
        <end position="844"/>
    </location>
</feature>
<dbReference type="Pfam" id="PF00664">
    <property type="entry name" value="ABC_membrane"/>
    <property type="match status" value="1"/>
</dbReference>
<dbReference type="PANTHER" id="PTHR24221">
    <property type="entry name" value="ATP-BINDING CASSETTE SUB-FAMILY B"/>
    <property type="match status" value="1"/>
</dbReference>
<evidence type="ECO:0000313" key="12">
    <source>
        <dbReference type="Proteomes" id="UP000695264"/>
    </source>
</evidence>
<dbReference type="InterPro" id="IPR003439">
    <property type="entry name" value="ABC_transporter-like_ATP-bd"/>
</dbReference>
<dbReference type="SUPFAM" id="SSF90123">
    <property type="entry name" value="ABC transporter transmembrane region"/>
    <property type="match status" value="1"/>
</dbReference>
<protein>
    <submittedName>
        <fullName evidence="11">NHLP bacteriocin export ABC transporter permease/ATPase subunit</fullName>
    </submittedName>
</protein>
<dbReference type="Gene3D" id="1.20.1560.10">
    <property type="entry name" value="ABC transporter type 1, transmembrane domain"/>
    <property type="match status" value="1"/>
</dbReference>
<comment type="subcellular location">
    <subcellularLocation>
        <location evidence="1">Cell membrane</location>
        <topology evidence="1">Multi-pass membrane protein</topology>
    </subcellularLocation>
</comment>
<feature type="domain" description="ABC transporter" evidence="9">
    <location>
        <begin position="874"/>
        <end position="1106"/>
    </location>
</feature>
<dbReference type="InterPro" id="IPR003593">
    <property type="entry name" value="AAA+_ATPase"/>
</dbReference>
<keyword evidence="5 8" id="KW-1133">Transmembrane helix</keyword>
<dbReference type="InterPro" id="IPR011527">
    <property type="entry name" value="ABC1_TM_dom"/>
</dbReference>
<dbReference type="InterPro" id="IPR017871">
    <property type="entry name" value="ABC_transporter-like_CS"/>
</dbReference>
<dbReference type="Pfam" id="PF00005">
    <property type="entry name" value="ABC_tran"/>
    <property type="match status" value="1"/>
</dbReference>
<feature type="transmembrane region" description="Helical" evidence="8">
    <location>
        <begin position="564"/>
        <end position="585"/>
    </location>
</feature>
<feature type="compositionally biased region" description="Gly residues" evidence="7">
    <location>
        <begin position="293"/>
        <end position="310"/>
    </location>
</feature>
<name>A0ABX1BYH9_9ACTN</name>
<keyword evidence="12" id="KW-1185">Reference proteome</keyword>
<dbReference type="Proteomes" id="UP000695264">
    <property type="component" value="Unassembled WGS sequence"/>
</dbReference>
<feature type="region of interest" description="Disordered" evidence="7">
    <location>
        <begin position="239"/>
        <end position="258"/>
    </location>
</feature>
<feature type="domain" description="ABC transmembrane type-1" evidence="10">
    <location>
        <begin position="564"/>
        <end position="842"/>
    </location>
</feature>
<feature type="compositionally biased region" description="Low complexity" evidence="7">
    <location>
        <begin position="21"/>
        <end position="32"/>
    </location>
</feature>
<organism evidence="11 12">
    <name type="scientific">Streptomyces zingiberis</name>
    <dbReference type="NCBI Taxonomy" id="2053010"/>
    <lineage>
        <taxon>Bacteria</taxon>
        <taxon>Bacillati</taxon>
        <taxon>Actinomycetota</taxon>
        <taxon>Actinomycetes</taxon>
        <taxon>Kitasatosporales</taxon>
        <taxon>Streptomycetaceae</taxon>
        <taxon>Streptomyces</taxon>
    </lineage>
</organism>
<evidence type="ECO:0000256" key="6">
    <source>
        <dbReference type="ARBA" id="ARBA00023136"/>
    </source>
</evidence>
<dbReference type="InterPro" id="IPR027417">
    <property type="entry name" value="P-loop_NTPase"/>
</dbReference>
<dbReference type="RefSeq" id="WP_168103310.1">
    <property type="nucleotide sequence ID" value="NZ_JAATEN010000016.1"/>
</dbReference>
<evidence type="ECO:0000256" key="7">
    <source>
        <dbReference type="SAM" id="MobiDB-lite"/>
    </source>
</evidence>
<gene>
    <name evidence="11" type="ORF">HCK00_19635</name>
</gene>
<accession>A0ABX1BYH9</accession>
<feature type="transmembrane region" description="Helical" evidence="8">
    <location>
        <begin position="700"/>
        <end position="721"/>
    </location>
</feature>
<evidence type="ECO:0000259" key="10">
    <source>
        <dbReference type="PROSITE" id="PS50929"/>
    </source>
</evidence>
<feature type="region of interest" description="Disordered" evidence="7">
    <location>
        <begin position="286"/>
        <end position="317"/>
    </location>
</feature>
<evidence type="ECO:0000256" key="3">
    <source>
        <dbReference type="ARBA" id="ARBA00022741"/>
    </source>
</evidence>
<evidence type="ECO:0000256" key="2">
    <source>
        <dbReference type="ARBA" id="ARBA00022692"/>
    </source>
</evidence>
<sequence>MTTPDPAPWGGAVPGPGADGHAGAPAGAGTPGISEGSGTPGPGHHPGGTAPGAVPGAAWAGPTGTAATTASGAPTGPGATAGAGAGVGAAAAADDVVVAHLGGLGAPVDHSGSRSLDLGGPQTLWLVTYGAMDLFAVDAGQEGHWHFLGRLETGTLLLGPSGGPRHTLVGRPLQGCALRRIQLRELLPGYGAPAAGAGSPYGPYGGHTAYGDSPETYPGAGPAGQGGWYQDSYGAWHPHGDAAGAAQGGSWTHPGHEPALSPLDDAFARGYGRSLRVLFEAPFGEQHPTLGADGAGAPGDGGAPDGGAGPAAGEPEFGDENILWMSLTPGSVQYGSVYGAETAAELLIDGSLWQTMVNQQVRLLTALDRWIERLERAHEDRTAAGLRAGEAERERADRALLASIGRPRRRSTLPGPPGAVSTSDDATLAVCHRVAAAARIPVAAPGDAGGSGAGARLDPVERVALASRFRTRDIRLGGAWWRENTGPLVGRWADDGSPVALLWRRGRYEAVDADGTRERLGGDNAGDLEPRAVMFYRPLPDRPQPAWRLLLFALRGTRVDLRNLALGGLVAVALGALVPVATGKVLGEFVPAAETGLIVQTSLALIVGAVLAAAFLLLQNISILRMEGRVEATLQPAVWDRLLRLPTRFFAERSTGELASAAMGISAIRRVLSGISSTVLQAGTMGGVSLVLLLVYSVPLALVALSLLTVIAAVFLALGLWQLRYQRRLVVLTNKLNNQAFQTLRGLPKLRVAAAESFAYAAWAGEFARSRELQQRVGRVKNLITVLNAVALPLSLLTLFMLLAGPARGALSPSGFLTFNTAVTMMLGAVTQLTGALISAAAVLPMFEQVRPVFQAVPEVRGGSTRPGELSGAIEARRLSFRYSGDGPLVLDGVSFRVEPGEFVAIVGASGCGKSTLLRLLIGFDRPDAGEVLYDGQDLAALDQAAVRLQCGVVLQNSQPFSGSVLDCIRGTGTYTLEEAWEAARLAGLAEDIRRMPMGMHTVLSDGGGTVSGGQRQRLMIAQALIRRPRILFFDEATSALDNETQRVVTESTRALNATRVVIAHRLSTVMDADRIVVMDAGRVVQEGPPATLLADTTGLFHELVRRQIH</sequence>
<proteinExistence type="predicted"/>
<feature type="compositionally biased region" description="Low complexity" evidence="7">
    <location>
        <begin position="51"/>
        <end position="73"/>
    </location>
</feature>
<dbReference type="InterPro" id="IPR036640">
    <property type="entry name" value="ABC1_TM_sf"/>
</dbReference>
<comment type="caution">
    <text evidence="11">The sequence shown here is derived from an EMBL/GenBank/DDBJ whole genome shotgun (WGS) entry which is preliminary data.</text>
</comment>
<evidence type="ECO:0000256" key="5">
    <source>
        <dbReference type="ARBA" id="ARBA00022989"/>
    </source>
</evidence>
<dbReference type="PROSITE" id="PS00211">
    <property type="entry name" value="ABC_TRANSPORTER_1"/>
    <property type="match status" value="1"/>
</dbReference>
<evidence type="ECO:0000259" key="9">
    <source>
        <dbReference type="PROSITE" id="PS50893"/>
    </source>
</evidence>
<dbReference type="NCBIfam" id="TIGR03797">
    <property type="entry name" value="NHLM_micro_ABC2"/>
    <property type="match status" value="1"/>
</dbReference>
<dbReference type="Gene3D" id="3.40.50.300">
    <property type="entry name" value="P-loop containing nucleotide triphosphate hydrolases"/>
    <property type="match status" value="1"/>
</dbReference>
<dbReference type="SUPFAM" id="SSF52540">
    <property type="entry name" value="P-loop containing nucleoside triphosphate hydrolases"/>
    <property type="match status" value="1"/>
</dbReference>
<feature type="region of interest" description="Disordered" evidence="7">
    <location>
        <begin position="405"/>
        <end position="424"/>
    </location>
</feature>
<dbReference type="PROSITE" id="PS50893">
    <property type="entry name" value="ABC_TRANSPORTER_2"/>
    <property type="match status" value="1"/>
</dbReference>
<feature type="compositionally biased region" description="Gly residues" evidence="7">
    <location>
        <begin position="38"/>
        <end position="50"/>
    </location>
</feature>
<evidence type="ECO:0000256" key="8">
    <source>
        <dbReference type="SAM" id="Phobius"/>
    </source>
</evidence>
<feature type="transmembrane region" description="Helical" evidence="8">
    <location>
        <begin position="597"/>
        <end position="618"/>
    </location>
</feature>
<dbReference type="InterPro" id="IPR039421">
    <property type="entry name" value="Type_1_exporter"/>
</dbReference>
<keyword evidence="3" id="KW-0547">Nucleotide-binding</keyword>
<dbReference type="CDD" id="cd07346">
    <property type="entry name" value="ABC_6TM_exporters"/>
    <property type="match status" value="1"/>
</dbReference>
<feature type="region of interest" description="Disordered" evidence="7">
    <location>
        <begin position="1"/>
        <end position="73"/>
    </location>
</feature>
<keyword evidence="6 8" id="KW-0472">Membrane</keyword>
<reference evidence="11 12" key="1">
    <citation type="submission" date="2020-03" db="EMBL/GenBank/DDBJ databases">
        <title>WGS of actinomycetes isolated from Thailand.</title>
        <authorList>
            <person name="Thawai C."/>
        </authorList>
    </citation>
    <scope>NUCLEOTIDE SEQUENCE [LARGE SCALE GENOMIC DNA]</scope>
    <source>
        <strain evidence="11 12">PLAI 1-29</strain>
    </source>
</reference>
<evidence type="ECO:0000256" key="1">
    <source>
        <dbReference type="ARBA" id="ARBA00004651"/>
    </source>
</evidence>
<keyword evidence="2 8" id="KW-0812">Transmembrane</keyword>
<evidence type="ECO:0000256" key="4">
    <source>
        <dbReference type="ARBA" id="ARBA00022840"/>
    </source>
</evidence>